<keyword evidence="3" id="KW-1185">Reference proteome</keyword>
<dbReference type="Gene3D" id="3.40.30.10">
    <property type="entry name" value="Glutaredoxin"/>
    <property type="match status" value="1"/>
</dbReference>
<reference evidence="2 3" key="1">
    <citation type="submission" date="2019-04" db="EMBL/GenBank/DDBJ databases">
        <title>Friends and foes A comparative genomics study of 23 Aspergillus species from section Flavi.</title>
        <authorList>
            <consortium name="DOE Joint Genome Institute"/>
            <person name="Kjaerbolling I."/>
            <person name="Vesth T."/>
            <person name="Frisvad J.C."/>
            <person name="Nybo J.L."/>
            <person name="Theobald S."/>
            <person name="Kildgaard S."/>
            <person name="Isbrandt T."/>
            <person name="Kuo A."/>
            <person name="Sato A."/>
            <person name="Lyhne E.K."/>
            <person name="Kogle M.E."/>
            <person name="Wiebenga A."/>
            <person name="Kun R.S."/>
            <person name="Lubbers R.J."/>
            <person name="Makela M.R."/>
            <person name="Barry K."/>
            <person name="Chovatia M."/>
            <person name="Clum A."/>
            <person name="Daum C."/>
            <person name="Haridas S."/>
            <person name="He G."/>
            <person name="LaButti K."/>
            <person name="Lipzen A."/>
            <person name="Mondo S."/>
            <person name="Riley R."/>
            <person name="Salamov A."/>
            <person name="Simmons B.A."/>
            <person name="Magnuson J.K."/>
            <person name="Henrissat B."/>
            <person name="Mortensen U.H."/>
            <person name="Larsen T.O."/>
            <person name="Devries R.P."/>
            <person name="Grigoriev I.V."/>
            <person name="Machida M."/>
            <person name="Baker S.E."/>
            <person name="Andersen M.R."/>
        </authorList>
    </citation>
    <scope>NUCLEOTIDE SEQUENCE [LARGE SCALE GENOMIC DNA]</scope>
    <source>
        <strain evidence="2 3">IBT 18842</strain>
    </source>
</reference>
<protein>
    <recommendedName>
        <fullName evidence="1">Thioredoxin domain-containing protein</fullName>
    </recommendedName>
</protein>
<evidence type="ECO:0000313" key="3">
    <source>
        <dbReference type="Proteomes" id="UP000325780"/>
    </source>
</evidence>
<name>A0A5N6U774_ASPAV</name>
<dbReference type="EMBL" id="ML742029">
    <property type="protein sequence ID" value="KAE8154468.1"/>
    <property type="molecule type" value="Genomic_DNA"/>
</dbReference>
<dbReference type="OrthoDB" id="2121326at2759"/>
<feature type="domain" description="Thioredoxin" evidence="1">
    <location>
        <begin position="9"/>
        <end position="102"/>
    </location>
</feature>
<dbReference type="CDD" id="cd02947">
    <property type="entry name" value="TRX_family"/>
    <property type="match status" value="1"/>
</dbReference>
<dbReference type="SUPFAM" id="SSF52833">
    <property type="entry name" value="Thioredoxin-like"/>
    <property type="match status" value="1"/>
</dbReference>
<organism evidence="2 3">
    <name type="scientific">Aspergillus avenaceus</name>
    <dbReference type="NCBI Taxonomy" id="36643"/>
    <lineage>
        <taxon>Eukaryota</taxon>
        <taxon>Fungi</taxon>
        <taxon>Dikarya</taxon>
        <taxon>Ascomycota</taxon>
        <taxon>Pezizomycotina</taxon>
        <taxon>Eurotiomycetes</taxon>
        <taxon>Eurotiomycetidae</taxon>
        <taxon>Eurotiales</taxon>
        <taxon>Aspergillaceae</taxon>
        <taxon>Aspergillus</taxon>
        <taxon>Aspergillus subgen. Circumdati</taxon>
    </lineage>
</organism>
<dbReference type="InterPro" id="IPR013766">
    <property type="entry name" value="Thioredoxin_domain"/>
</dbReference>
<dbReference type="Proteomes" id="UP000325780">
    <property type="component" value="Unassembled WGS sequence"/>
</dbReference>
<dbReference type="Pfam" id="PF00085">
    <property type="entry name" value="Thioredoxin"/>
    <property type="match status" value="1"/>
</dbReference>
<gene>
    <name evidence="2" type="ORF">BDV25DRAFT_147726</name>
</gene>
<evidence type="ECO:0000313" key="2">
    <source>
        <dbReference type="EMBL" id="KAE8154468.1"/>
    </source>
</evidence>
<dbReference type="AlphaFoldDB" id="A0A5N6U774"/>
<accession>A0A5N6U774</accession>
<sequence length="106" mass="11643">MVLPQIRSQSELQSAISGHSSTIIIFSAVWSQISEATKDNFERIGAQYPTLYQAWVSTDDNPELAEENGVNAIPATIGYKDGAEVTRFIGPQLLDSQIEAFISRVL</sequence>
<dbReference type="InterPro" id="IPR036249">
    <property type="entry name" value="Thioredoxin-like_sf"/>
</dbReference>
<proteinExistence type="predicted"/>
<evidence type="ECO:0000259" key="1">
    <source>
        <dbReference type="Pfam" id="PF00085"/>
    </source>
</evidence>